<comment type="caution">
    <text evidence="1">The sequence shown here is derived from an EMBL/GenBank/DDBJ whole genome shotgun (WGS) entry which is preliminary data.</text>
</comment>
<dbReference type="NCBIfam" id="TIGR01460">
    <property type="entry name" value="HAD-SF-IIA"/>
    <property type="match status" value="1"/>
</dbReference>
<evidence type="ECO:0000313" key="1">
    <source>
        <dbReference type="EMBL" id="HHL41979.1"/>
    </source>
</evidence>
<dbReference type="GO" id="GO:0016791">
    <property type="term" value="F:phosphatase activity"/>
    <property type="evidence" value="ECO:0007669"/>
    <property type="project" value="TreeGrafter"/>
</dbReference>
<accession>A0A7C5QQE8</accession>
<dbReference type="InterPro" id="IPR036412">
    <property type="entry name" value="HAD-like_sf"/>
</dbReference>
<dbReference type="EMBL" id="DRMJ01000002">
    <property type="protein sequence ID" value="HHL41979.1"/>
    <property type="molecule type" value="Genomic_DNA"/>
</dbReference>
<gene>
    <name evidence="1" type="ORF">ENJ42_00025</name>
</gene>
<dbReference type="SUPFAM" id="SSF56784">
    <property type="entry name" value="HAD-like"/>
    <property type="match status" value="1"/>
</dbReference>
<dbReference type="AlphaFoldDB" id="A0A7C5QQE8"/>
<dbReference type="PANTHER" id="PTHR19288">
    <property type="entry name" value="4-NITROPHENYLPHOSPHATASE-RELATED"/>
    <property type="match status" value="1"/>
</dbReference>
<dbReference type="Pfam" id="PF13242">
    <property type="entry name" value="Hydrolase_like"/>
    <property type="match status" value="1"/>
</dbReference>
<protein>
    <submittedName>
        <fullName evidence="1">TIGR01459 family HAD-type hydrolase</fullName>
    </submittedName>
</protein>
<reference evidence="1" key="1">
    <citation type="journal article" date="2020" name="mSystems">
        <title>Genome- and Community-Level Interaction Insights into Carbon Utilization and Element Cycling Functions of Hydrothermarchaeota in Hydrothermal Sediment.</title>
        <authorList>
            <person name="Zhou Z."/>
            <person name="Liu Y."/>
            <person name="Xu W."/>
            <person name="Pan J."/>
            <person name="Luo Z.H."/>
            <person name="Li M."/>
        </authorList>
    </citation>
    <scope>NUCLEOTIDE SEQUENCE [LARGE SCALE GENOMIC DNA]</scope>
    <source>
        <strain evidence="1">HyVt-485</strain>
    </source>
</reference>
<dbReference type="InterPro" id="IPR006357">
    <property type="entry name" value="HAD-SF_hydro_IIA"/>
</dbReference>
<dbReference type="NCBIfam" id="TIGR01459">
    <property type="entry name" value="HAD-SF-IIA-hyp4"/>
    <property type="match status" value="1"/>
</dbReference>
<dbReference type="InterPro" id="IPR023214">
    <property type="entry name" value="HAD_sf"/>
</dbReference>
<keyword evidence="1" id="KW-0378">Hydrolase</keyword>
<sequence>MNTHIDISGLGQIAEDYDALLVDIWGVIHNGKRPFIEAVEALERFKHERGPVVLISNSPRPSVAIPAQFDEIGVPHTFYDAIVTSGDATIDELARRAPGPAFKLGPARDDRLYENLDLNFSELETAKFITCTGLFDDEHETPDDYRDLLSQARDLNLPLVCANPDVQVHRGDKLIYCGGALANVYEDMDGQVIYAGKPHDPIYRLSRVWLKEVAGYDIPNARILAIGDNIHTDLLGAQNQGMDCLFIADGVHSGNAEQVRDILKKHGIFVKYMLPSLRW</sequence>
<dbReference type="CDD" id="cd07525">
    <property type="entry name" value="HAD_like"/>
    <property type="match status" value="1"/>
</dbReference>
<organism evidence="1">
    <name type="scientific">Hellea balneolensis</name>
    <dbReference type="NCBI Taxonomy" id="287478"/>
    <lineage>
        <taxon>Bacteria</taxon>
        <taxon>Pseudomonadati</taxon>
        <taxon>Pseudomonadota</taxon>
        <taxon>Alphaproteobacteria</taxon>
        <taxon>Maricaulales</taxon>
        <taxon>Robiginitomaculaceae</taxon>
        <taxon>Hellea</taxon>
    </lineage>
</organism>
<dbReference type="Gene3D" id="3.40.50.1000">
    <property type="entry name" value="HAD superfamily/HAD-like"/>
    <property type="match status" value="2"/>
</dbReference>
<dbReference type="Proteomes" id="UP000885830">
    <property type="component" value="Unassembled WGS sequence"/>
</dbReference>
<proteinExistence type="predicted"/>
<dbReference type="GO" id="GO:0005737">
    <property type="term" value="C:cytoplasm"/>
    <property type="evidence" value="ECO:0007669"/>
    <property type="project" value="TreeGrafter"/>
</dbReference>
<dbReference type="InterPro" id="IPR006356">
    <property type="entry name" value="HAD-SF_hydro_IIA_hyp3"/>
</dbReference>
<dbReference type="PANTHER" id="PTHR19288:SF90">
    <property type="entry name" value="OS08G0542600 PROTEIN"/>
    <property type="match status" value="1"/>
</dbReference>
<name>A0A7C5QQE8_9PROT</name>
<dbReference type="Pfam" id="PF13344">
    <property type="entry name" value="Hydrolase_6"/>
    <property type="match status" value="1"/>
</dbReference>